<dbReference type="InterPro" id="IPR027417">
    <property type="entry name" value="P-loop_NTPase"/>
</dbReference>
<accession>A0A9D2PBJ4</accession>
<dbReference type="InterPro" id="IPR036121">
    <property type="entry name" value="ATPase_F1/V1/A1_a/bsu_N_sf"/>
</dbReference>
<sequence>MSRGVIKKVAGPLVIAEGMRDANMSDVVRVSSQRLIGEIIEIHGDQASIQVYEETSGLGPGEPVESTGVPMSVELGPGLIGSIYDGIQRPLDDIMKVTGGNLLNRGVEVPSLKRDRVWDFQAAAETGTAVTGGDILGCVQETEVVNHKIMVPPGLKGTLTAIYPGEHTVTDTVAVITDEKGTEHPVSLMQRWPVRRGRPYQKKLSPEMPLVTGQRVIDTLFPIAKGGVAAVPGPFGSGKTVVQHQLAKWADADIVVYIGCGERGNEMTDVLNEFPELKDPKTGKSLMARTVLIANTSDMPVAAREASIYTGITIAEYFRDMGYSVALMADSTSRWAEALREMSGRLEEMPGEEGYPAYLGSRLAQFYERAGRVISLGSEGREGALSVIGAVSPAGGDTSEPVTQATLRIVKVFWSLDSDLAYKRHFPAINWLTSYSLYVDTLEKWFNEKVNDRWTGLRAEIMRLLQEEAELNEIVQLVGMDALSSPDRLKLEAARSVREDFLHQNAFHETDTYTSLNKQYRMMELILDYYRKAGKALENGVAIDRLVALPVRENIGRFKYVEEADVEAVFQETEELLDSQLRDELGRKEDF</sequence>
<evidence type="ECO:0000256" key="13">
    <source>
        <dbReference type="HAMAP-Rule" id="MF_00309"/>
    </source>
</evidence>
<reference evidence="18" key="1">
    <citation type="journal article" date="2021" name="PeerJ">
        <title>Extensive microbial diversity within the chicken gut microbiome revealed by metagenomics and culture.</title>
        <authorList>
            <person name="Gilroy R."/>
            <person name="Ravi A."/>
            <person name="Getino M."/>
            <person name="Pursley I."/>
            <person name="Horton D.L."/>
            <person name="Alikhan N.F."/>
            <person name="Baker D."/>
            <person name="Gharbi K."/>
            <person name="Hall N."/>
            <person name="Watson M."/>
            <person name="Adriaenssens E.M."/>
            <person name="Foster-Nyarko E."/>
            <person name="Jarju S."/>
            <person name="Secka A."/>
            <person name="Antonio M."/>
            <person name="Oren A."/>
            <person name="Chaudhuri R.R."/>
            <person name="La Ragione R."/>
            <person name="Hildebrand F."/>
            <person name="Pallen M.J."/>
        </authorList>
    </citation>
    <scope>NUCLEOTIDE SEQUENCE</scope>
    <source>
        <strain evidence="18">CHK183-5548</strain>
    </source>
</reference>
<feature type="domain" description="ATPase F1/V1/A1 complex alpha/beta subunit N-terminal" evidence="15">
    <location>
        <begin position="6"/>
        <end position="68"/>
    </location>
</feature>
<keyword evidence="10 13" id="KW-0066">ATP synthesis</keyword>
<protein>
    <recommendedName>
        <fullName evidence="3 13">V-type ATP synthase alpha chain</fullName>
        <ecNumber evidence="2 13">7.1.2.2</ecNumber>
    </recommendedName>
    <alternativeName>
        <fullName evidence="11 13">V-ATPase subunit A</fullName>
    </alternativeName>
</protein>
<evidence type="ECO:0000256" key="6">
    <source>
        <dbReference type="ARBA" id="ARBA00022781"/>
    </source>
</evidence>
<evidence type="ECO:0000256" key="4">
    <source>
        <dbReference type="ARBA" id="ARBA00022448"/>
    </source>
</evidence>
<comment type="catalytic activity">
    <reaction evidence="13">
        <text>ATP + H2O + 4 H(+)(in) = ADP + phosphate + 5 H(+)(out)</text>
        <dbReference type="Rhea" id="RHEA:57720"/>
        <dbReference type="ChEBI" id="CHEBI:15377"/>
        <dbReference type="ChEBI" id="CHEBI:15378"/>
        <dbReference type="ChEBI" id="CHEBI:30616"/>
        <dbReference type="ChEBI" id="CHEBI:43474"/>
        <dbReference type="ChEBI" id="CHEBI:456216"/>
        <dbReference type="EC" id="7.1.2.2"/>
    </reaction>
</comment>
<dbReference type="HAMAP" id="MF_00309">
    <property type="entry name" value="ATP_synth_A_arch"/>
    <property type="match status" value="1"/>
</dbReference>
<dbReference type="SUPFAM" id="SSF50615">
    <property type="entry name" value="N-terminal domain of alpha and beta subunits of F1 ATP synthase"/>
    <property type="match status" value="1"/>
</dbReference>
<evidence type="ECO:0000256" key="10">
    <source>
        <dbReference type="ARBA" id="ARBA00023310"/>
    </source>
</evidence>
<dbReference type="CDD" id="cd18119">
    <property type="entry name" value="ATP-synt_V_A-type_alpha_N"/>
    <property type="match status" value="1"/>
</dbReference>
<evidence type="ECO:0000313" key="19">
    <source>
        <dbReference type="Proteomes" id="UP000823883"/>
    </source>
</evidence>
<keyword evidence="7 13" id="KW-0067">ATP-binding</keyword>
<evidence type="ECO:0000256" key="3">
    <source>
        <dbReference type="ARBA" id="ARBA00018003"/>
    </source>
</evidence>
<dbReference type="Pfam" id="PF00006">
    <property type="entry name" value="ATP-synt_ab"/>
    <property type="match status" value="1"/>
</dbReference>
<evidence type="ECO:0000256" key="5">
    <source>
        <dbReference type="ARBA" id="ARBA00022741"/>
    </source>
</evidence>
<comment type="caution">
    <text evidence="18">The sequence shown here is derived from an EMBL/GenBank/DDBJ whole genome shotgun (WGS) entry which is preliminary data.</text>
</comment>
<evidence type="ECO:0000256" key="11">
    <source>
        <dbReference type="ARBA" id="ARBA00031719"/>
    </source>
</evidence>
<dbReference type="Gene3D" id="2.40.30.20">
    <property type="match status" value="1"/>
</dbReference>
<dbReference type="AlphaFoldDB" id="A0A9D2PBJ4"/>
<keyword evidence="5 13" id="KW-0547">Nucleotide-binding</keyword>
<organism evidence="18 19">
    <name type="scientific">Candidatus Lachnoclostridium pullistercoris</name>
    <dbReference type="NCBI Taxonomy" id="2838632"/>
    <lineage>
        <taxon>Bacteria</taxon>
        <taxon>Bacillati</taxon>
        <taxon>Bacillota</taxon>
        <taxon>Clostridia</taxon>
        <taxon>Lachnospirales</taxon>
        <taxon>Lachnospiraceae</taxon>
    </lineage>
</organism>
<dbReference type="FunFam" id="2.40.50.100:FF:000008">
    <property type="entry name" value="V-type proton ATPase catalytic subunit A"/>
    <property type="match status" value="1"/>
</dbReference>
<dbReference type="PROSITE" id="PS00152">
    <property type="entry name" value="ATPASE_ALPHA_BETA"/>
    <property type="match status" value="1"/>
</dbReference>
<keyword evidence="6 13" id="KW-0375">Hydrogen ion transport</keyword>
<dbReference type="GO" id="GO:0045259">
    <property type="term" value="C:proton-transporting ATP synthase complex"/>
    <property type="evidence" value="ECO:0007669"/>
    <property type="project" value="UniProtKB-ARBA"/>
</dbReference>
<feature type="binding site" evidence="13">
    <location>
        <begin position="233"/>
        <end position="240"/>
    </location>
    <ligand>
        <name>ATP</name>
        <dbReference type="ChEBI" id="CHEBI:30616"/>
    </ligand>
</feature>
<dbReference type="SUPFAM" id="SSF47917">
    <property type="entry name" value="C-terminal domain of alpha and beta subunits of F1 ATP synthase"/>
    <property type="match status" value="1"/>
</dbReference>
<keyword evidence="9 13" id="KW-0406">Ion transport</keyword>
<dbReference type="FunFam" id="2.40.30.20:FF:000002">
    <property type="entry name" value="V-type proton ATPase catalytic subunit A"/>
    <property type="match status" value="1"/>
</dbReference>
<feature type="domain" description="ATPase F1/V1/A1 complex alpha/beta subunit nucleotide-binding" evidence="14">
    <location>
        <begin position="213"/>
        <end position="436"/>
    </location>
</feature>
<dbReference type="NCBIfam" id="NF003220">
    <property type="entry name" value="PRK04192.1"/>
    <property type="match status" value="1"/>
</dbReference>
<dbReference type="InterPro" id="IPR020003">
    <property type="entry name" value="ATPase_a/bsu_AS"/>
</dbReference>
<feature type="domain" description="ATPsynthase alpha/beta subunit barrel-sandwich" evidence="16">
    <location>
        <begin position="109"/>
        <end position="195"/>
    </location>
</feature>
<dbReference type="PANTHER" id="PTHR43607">
    <property type="entry name" value="V-TYPE PROTON ATPASE CATALYTIC SUBUNIT A"/>
    <property type="match status" value="1"/>
</dbReference>
<comment type="similarity">
    <text evidence="1 13">Belongs to the ATPase alpha/beta chains family.</text>
</comment>
<evidence type="ECO:0000259" key="17">
    <source>
        <dbReference type="Pfam" id="PF22919"/>
    </source>
</evidence>
<dbReference type="SUPFAM" id="SSF52540">
    <property type="entry name" value="P-loop containing nucleoside triphosphate hydrolases"/>
    <property type="match status" value="1"/>
</dbReference>
<comment type="function">
    <text evidence="12 13">Produces ATP from ADP in the presence of a proton gradient across the membrane. The V-type alpha chain is a catalytic subunit.</text>
</comment>
<dbReference type="CDD" id="cd18111">
    <property type="entry name" value="ATP-synt_V_A-type_alpha_C"/>
    <property type="match status" value="1"/>
</dbReference>
<reference evidence="18" key="2">
    <citation type="submission" date="2021-04" db="EMBL/GenBank/DDBJ databases">
        <authorList>
            <person name="Gilroy R."/>
        </authorList>
    </citation>
    <scope>NUCLEOTIDE SEQUENCE</scope>
    <source>
        <strain evidence="18">CHK183-5548</strain>
    </source>
</reference>
<evidence type="ECO:0000256" key="2">
    <source>
        <dbReference type="ARBA" id="ARBA00012473"/>
    </source>
</evidence>
<dbReference type="Pfam" id="PF02874">
    <property type="entry name" value="ATP-synt_ab_N"/>
    <property type="match status" value="1"/>
</dbReference>
<evidence type="ECO:0000313" key="18">
    <source>
        <dbReference type="EMBL" id="HJC47179.1"/>
    </source>
</evidence>
<evidence type="ECO:0000256" key="9">
    <source>
        <dbReference type="ARBA" id="ARBA00023065"/>
    </source>
</evidence>
<dbReference type="InterPro" id="IPR023366">
    <property type="entry name" value="ATP_synth_asu-like_sf"/>
</dbReference>
<dbReference type="Proteomes" id="UP000823883">
    <property type="component" value="Unassembled WGS sequence"/>
</dbReference>
<evidence type="ECO:0000259" key="15">
    <source>
        <dbReference type="Pfam" id="PF02874"/>
    </source>
</evidence>
<proteinExistence type="inferred from homology"/>
<evidence type="ECO:0000256" key="1">
    <source>
        <dbReference type="ARBA" id="ARBA00008936"/>
    </source>
</evidence>
<dbReference type="InterPro" id="IPR024034">
    <property type="entry name" value="ATPase_F1/V1_b/a_C"/>
</dbReference>
<dbReference type="InterPro" id="IPR031686">
    <property type="entry name" value="ATP-synth_a_Xtn"/>
</dbReference>
<dbReference type="Pfam" id="PF22919">
    <property type="entry name" value="ATP-synt_VA_C"/>
    <property type="match status" value="1"/>
</dbReference>
<dbReference type="InterPro" id="IPR022878">
    <property type="entry name" value="V-ATPase_asu"/>
</dbReference>
<evidence type="ECO:0000259" key="16">
    <source>
        <dbReference type="Pfam" id="PF16886"/>
    </source>
</evidence>
<dbReference type="CDD" id="cd01134">
    <property type="entry name" value="V_A-ATPase_A"/>
    <property type="match status" value="1"/>
</dbReference>
<feature type="domain" description="ATP synthase A/B type C-terminal" evidence="17">
    <location>
        <begin position="444"/>
        <end position="544"/>
    </location>
</feature>
<dbReference type="EMBL" id="DWWL01000025">
    <property type="protein sequence ID" value="HJC47179.1"/>
    <property type="molecule type" value="Genomic_DNA"/>
</dbReference>
<dbReference type="Pfam" id="PF16886">
    <property type="entry name" value="ATP-synt_ab_Xtn"/>
    <property type="match status" value="1"/>
</dbReference>
<keyword evidence="4 13" id="KW-0813">Transport</keyword>
<evidence type="ECO:0000256" key="8">
    <source>
        <dbReference type="ARBA" id="ARBA00022967"/>
    </source>
</evidence>
<dbReference type="EC" id="7.1.2.2" evidence="2 13"/>
<evidence type="ECO:0000256" key="7">
    <source>
        <dbReference type="ARBA" id="ARBA00022840"/>
    </source>
</evidence>
<evidence type="ECO:0000256" key="12">
    <source>
        <dbReference type="ARBA" id="ARBA00054855"/>
    </source>
</evidence>
<dbReference type="GO" id="GO:0046933">
    <property type="term" value="F:proton-transporting ATP synthase activity, rotational mechanism"/>
    <property type="evidence" value="ECO:0007669"/>
    <property type="project" value="UniProtKB-UniRule"/>
</dbReference>
<dbReference type="Gene3D" id="1.10.1140.10">
    <property type="entry name" value="Bovine Mitochondrial F1-atpase, Atp Synthase Beta Chain, Chain D, domain 3"/>
    <property type="match status" value="1"/>
</dbReference>
<evidence type="ECO:0000259" key="14">
    <source>
        <dbReference type="Pfam" id="PF00006"/>
    </source>
</evidence>
<dbReference type="InterPro" id="IPR055190">
    <property type="entry name" value="ATP-synt_VA_C"/>
</dbReference>
<keyword evidence="8 13" id="KW-1278">Translocase</keyword>
<name>A0A9D2PBJ4_9FIRM</name>
<dbReference type="InterPro" id="IPR004100">
    <property type="entry name" value="ATPase_F1/V1/A1_a/bsu_N"/>
</dbReference>
<dbReference type="GO" id="GO:0046961">
    <property type="term" value="F:proton-transporting ATPase activity, rotational mechanism"/>
    <property type="evidence" value="ECO:0007669"/>
    <property type="project" value="InterPro"/>
</dbReference>
<dbReference type="GO" id="GO:0042777">
    <property type="term" value="P:proton motive force-driven plasma membrane ATP synthesis"/>
    <property type="evidence" value="ECO:0007669"/>
    <property type="project" value="UniProtKB-UniRule"/>
</dbReference>
<dbReference type="GO" id="GO:0005524">
    <property type="term" value="F:ATP binding"/>
    <property type="evidence" value="ECO:0007669"/>
    <property type="project" value="UniProtKB-UniRule"/>
</dbReference>
<dbReference type="Gene3D" id="3.40.50.300">
    <property type="entry name" value="P-loop containing nucleotide triphosphate hydrolases"/>
    <property type="match status" value="1"/>
</dbReference>
<dbReference type="PANTHER" id="PTHR43607:SF1">
    <property type="entry name" value="H(+)-TRANSPORTING TWO-SECTOR ATPASE"/>
    <property type="match status" value="1"/>
</dbReference>
<dbReference type="Gene3D" id="2.40.50.100">
    <property type="match status" value="1"/>
</dbReference>
<dbReference type="FunFam" id="3.40.50.300:FF:000675">
    <property type="entry name" value="V-type ATP synthase alpha chain"/>
    <property type="match status" value="1"/>
</dbReference>
<dbReference type="InterPro" id="IPR000194">
    <property type="entry name" value="ATPase_F1/V1/A1_a/bsu_nucl-bd"/>
</dbReference>
<gene>
    <name evidence="13" type="primary">atpA</name>
    <name evidence="18" type="ORF">IAA04_03910</name>
</gene>